<name>A0ACC2CKV7_DIPCM</name>
<protein>
    <submittedName>
        <fullName evidence="1">Uncharacterized protein</fullName>
    </submittedName>
</protein>
<evidence type="ECO:0000313" key="2">
    <source>
        <dbReference type="Proteomes" id="UP001162992"/>
    </source>
</evidence>
<reference evidence="2" key="1">
    <citation type="journal article" date="2024" name="Proc. Natl. Acad. Sci. U.S.A.">
        <title>Extraordinary preservation of gene collinearity over three hundred million years revealed in homosporous lycophytes.</title>
        <authorList>
            <person name="Li C."/>
            <person name="Wickell D."/>
            <person name="Kuo L.Y."/>
            <person name="Chen X."/>
            <person name="Nie B."/>
            <person name="Liao X."/>
            <person name="Peng D."/>
            <person name="Ji J."/>
            <person name="Jenkins J."/>
            <person name="Williams M."/>
            <person name="Shu S."/>
            <person name="Plott C."/>
            <person name="Barry K."/>
            <person name="Rajasekar S."/>
            <person name="Grimwood J."/>
            <person name="Han X."/>
            <person name="Sun S."/>
            <person name="Hou Z."/>
            <person name="He W."/>
            <person name="Dai G."/>
            <person name="Sun C."/>
            <person name="Schmutz J."/>
            <person name="Leebens-Mack J.H."/>
            <person name="Li F.W."/>
            <person name="Wang L."/>
        </authorList>
    </citation>
    <scope>NUCLEOTIDE SEQUENCE [LARGE SCALE GENOMIC DNA]</scope>
    <source>
        <strain evidence="2">cv. PW_Plant_1</strain>
    </source>
</reference>
<dbReference type="Proteomes" id="UP001162992">
    <property type="component" value="Chromosome 9"/>
</dbReference>
<accession>A0ACC2CKV7</accession>
<sequence length="929" mass="101285">MAEDPPSSSNEPANSQRRRSLLGLGLSSETTPQPGSVSGLVNLTPSTPNAVKSTLAVVKHGTGTALESVWIQRLKPAYVNSSAKGLELQSSLLPSNCGRKDDQVSGAGSKPSEGVFDKGAEVIARFSRPRQSGEESRAAATAPWEWIEKVSSNHVVLSGSRTGRVCGEAYEMEKSHLVMGMKGLDTHPHARESFYQQRINRQFGLRQKAHQASALSNANKGFEIENKGFENANKGIGSANKLIGNYNKGSDTHRETREMNLKGLDGLHYKNELKEDSVIHRGASASCLQLSKESPGEAKGNLWFCQTEGHMRAIVPKADILKQGFPLLTDTAKGGMMASSLKLKAEGIVSNLDNPKISPCSPTVTGFGPLRTSFRKPPLSPSKVAPKTVSTDRAILFRSNGSYGESSLKVGESERKMAWELSKRSLCASSVADIEENVYARISSKATHREDPVLERAVEKELCAVAFDSRNLEMNFLESLEQPLSSHVRHHGFCSPVATNSHASIGLSLRTGWLEDSFTAKFKKRSLWKDLMANSTGIEQDKNEEQLASSQEEEKETDASVSRERQSGGNDSASEPSPTSVVQLFKVADNVRVYESSSSTASLPLELQKLHSCDYAVSNFSVSENNMSLCEEKSQKRQRSKEAQLDLNQSLSSSGEEDQTPSEDFQSERREVESFPVIQQSSGQKLPHSLAGGTQQPKFVLSTITNDKKAGELFSCSAKRSRPNENEGGALLKSDGETNASTGGNEGEVKGCMRGSRYSWLHRWHSPPQKISTLRLSEPVHKSKENDQNNTFGSDFMNISRSDAFRNIWNESFQAKAASRSSLQENETPIQMTACPPGPSAQGRMEFFSYGASSSRAYITSSAAALALAGTVPKQGGSSPSRCKGFLEVFPSAGRRHSFHRSKSLHEEYMDPRARNDDVQTAEHSISSS</sequence>
<proteinExistence type="predicted"/>
<keyword evidence="2" id="KW-1185">Reference proteome</keyword>
<gene>
    <name evidence="1" type="ORF">O6H91_09G004700</name>
</gene>
<comment type="caution">
    <text evidence="1">The sequence shown here is derived from an EMBL/GenBank/DDBJ whole genome shotgun (WGS) entry which is preliminary data.</text>
</comment>
<dbReference type="EMBL" id="CM055100">
    <property type="protein sequence ID" value="KAJ7542641.1"/>
    <property type="molecule type" value="Genomic_DNA"/>
</dbReference>
<evidence type="ECO:0000313" key="1">
    <source>
        <dbReference type="EMBL" id="KAJ7542641.1"/>
    </source>
</evidence>
<organism evidence="1 2">
    <name type="scientific">Diphasiastrum complanatum</name>
    <name type="common">Issler's clubmoss</name>
    <name type="synonym">Lycopodium complanatum</name>
    <dbReference type="NCBI Taxonomy" id="34168"/>
    <lineage>
        <taxon>Eukaryota</taxon>
        <taxon>Viridiplantae</taxon>
        <taxon>Streptophyta</taxon>
        <taxon>Embryophyta</taxon>
        <taxon>Tracheophyta</taxon>
        <taxon>Lycopodiopsida</taxon>
        <taxon>Lycopodiales</taxon>
        <taxon>Lycopodiaceae</taxon>
        <taxon>Lycopodioideae</taxon>
        <taxon>Diphasiastrum</taxon>
    </lineage>
</organism>